<organism evidence="6 7">
    <name type="scientific">Knufia peltigerae</name>
    <dbReference type="NCBI Taxonomy" id="1002370"/>
    <lineage>
        <taxon>Eukaryota</taxon>
        <taxon>Fungi</taxon>
        <taxon>Dikarya</taxon>
        <taxon>Ascomycota</taxon>
        <taxon>Pezizomycotina</taxon>
        <taxon>Eurotiomycetes</taxon>
        <taxon>Chaetothyriomycetidae</taxon>
        <taxon>Chaetothyriales</taxon>
        <taxon>Trichomeriaceae</taxon>
        <taxon>Knufia</taxon>
    </lineage>
</organism>
<dbReference type="Pfam" id="PF03403">
    <property type="entry name" value="PAF-AH_p_II"/>
    <property type="match status" value="2"/>
</dbReference>
<name>A0AA38Y2W5_9EURO</name>
<evidence type="ECO:0000256" key="3">
    <source>
        <dbReference type="ARBA" id="ARBA00022963"/>
    </source>
</evidence>
<dbReference type="Gene3D" id="3.40.50.1820">
    <property type="entry name" value="alpha/beta hydrolase"/>
    <property type="match status" value="1"/>
</dbReference>
<sequence>MVSFIQAAVASMLLKACLAFNATIPPPKGPFGVASTTAELINAKMLDPYSPTKQERRLMVSAFYPLAEVDDCQQTKVPYMSAGTAAFYDQQYSAVGLPNGTFEAIQLTLCRNTALYGPSKNTYPLAIFSPGLGDSRLLYSNIAASLAAQGYVVVTVDHPYDADVVEFPSGDLVMAANINDSDVNQLDAALAVRVKDLSFVIDQMRNRTLTRGLFKNLYGKVNPTKALVFGHSFGGAAAASIMSQDHRAIGGVNLDGTFFGSVVSGGLDRPFMIFAHEGKNQSTDPSWATAWPHLKDSKVQTSVIGSAHGSFLDFPVIIDTLGLRPQLPPQLLSELIGTVKGDRMLTILTTYISAFFDFVLGYAPSPLLQHGSPAFPEVIIVNSTLFEKSR</sequence>
<keyword evidence="3" id="KW-0442">Lipid degradation</keyword>
<keyword evidence="2" id="KW-0378">Hydrolase</keyword>
<dbReference type="PANTHER" id="PTHR10272:SF14">
    <property type="entry name" value="PAF ACETYLHYDROLASE FAMILY PROTEIN"/>
    <property type="match status" value="1"/>
</dbReference>
<evidence type="ECO:0000256" key="5">
    <source>
        <dbReference type="SAM" id="SignalP"/>
    </source>
</evidence>
<dbReference type="SUPFAM" id="SSF53474">
    <property type="entry name" value="alpha/beta-Hydrolases"/>
    <property type="match status" value="1"/>
</dbReference>
<comment type="caution">
    <text evidence="6">The sequence shown here is derived from an EMBL/GenBank/DDBJ whole genome shotgun (WGS) entry which is preliminary data.</text>
</comment>
<dbReference type="InterPro" id="IPR029058">
    <property type="entry name" value="AB_hydrolase_fold"/>
</dbReference>
<evidence type="ECO:0000313" key="6">
    <source>
        <dbReference type="EMBL" id="KAJ9633616.1"/>
    </source>
</evidence>
<dbReference type="Proteomes" id="UP001172681">
    <property type="component" value="Unassembled WGS sequence"/>
</dbReference>
<feature type="signal peptide" evidence="5">
    <location>
        <begin position="1"/>
        <end position="19"/>
    </location>
</feature>
<evidence type="ECO:0000256" key="4">
    <source>
        <dbReference type="ARBA" id="ARBA00023098"/>
    </source>
</evidence>
<evidence type="ECO:0000256" key="2">
    <source>
        <dbReference type="ARBA" id="ARBA00022801"/>
    </source>
</evidence>
<evidence type="ECO:0000256" key="1">
    <source>
        <dbReference type="ARBA" id="ARBA00013201"/>
    </source>
</evidence>
<reference evidence="6" key="1">
    <citation type="submission" date="2022-10" db="EMBL/GenBank/DDBJ databases">
        <title>Culturing micro-colonial fungi from biological soil crusts in the Mojave desert and describing Neophaeococcomyces mojavensis, and introducing the new genera and species Taxawa tesnikishii.</title>
        <authorList>
            <person name="Kurbessoian T."/>
            <person name="Stajich J.E."/>
        </authorList>
    </citation>
    <scope>NUCLEOTIDE SEQUENCE</scope>
    <source>
        <strain evidence="6">TK_35</strain>
    </source>
</reference>
<dbReference type="GO" id="GO:0016042">
    <property type="term" value="P:lipid catabolic process"/>
    <property type="evidence" value="ECO:0007669"/>
    <property type="project" value="UniProtKB-KW"/>
</dbReference>
<evidence type="ECO:0000313" key="7">
    <source>
        <dbReference type="Proteomes" id="UP001172681"/>
    </source>
</evidence>
<dbReference type="PANTHER" id="PTHR10272">
    <property type="entry name" value="PLATELET-ACTIVATING FACTOR ACETYLHYDROLASE"/>
    <property type="match status" value="1"/>
</dbReference>
<dbReference type="EMBL" id="JAPDRN010000044">
    <property type="protein sequence ID" value="KAJ9633616.1"/>
    <property type="molecule type" value="Genomic_DNA"/>
</dbReference>
<keyword evidence="7" id="KW-1185">Reference proteome</keyword>
<keyword evidence="4" id="KW-0443">Lipid metabolism</keyword>
<feature type="chain" id="PRO_5041204939" description="1-alkyl-2-acetylglycerophosphocholine esterase" evidence="5">
    <location>
        <begin position="20"/>
        <end position="390"/>
    </location>
</feature>
<accession>A0AA38Y2W5</accession>
<gene>
    <name evidence="6" type="ORF">H2204_006822</name>
</gene>
<protein>
    <recommendedName>
        <fullName evidence="1">1-alkyl-2-acetylglycerophosphocholine esterase</fullName>
        <ecNumber evidence="1">3.1.1.47</ecNumber>
    </recommendedName>
</protein>
<proteinExistence type="predicted"/>
<keyword evidence="5" id="KW-0732">Signal</keyword>
<dbReference type="EC" id="3.1.1.47" evidence="1"/>
<dbReference type="AlphaFoldDB" id="A0AA38Y2W5"/>
<dbReference type="GO" id="GO:0003847">
    <property type="term" value="F:1-alkyl-2-acetylglycerophosphocholine esterase activity"/>
    <property type="evidence" value="ECO:0007669"/>
    <property type="project" value="UniProtKB-EC"/>
</dbReference>